<evidence type="ECO:0000256" key="1">
    <source>
        <dbReference type="ARBA" id="ARBA00004442"/>
    </source>
</evidence>
<evidence type="ECO:0000256" key="8">
    <source>
        <dbReference type="SAM" id="SignalP"/>
    </source>
</evidence>
<reference evidence="9 11" key="1">
    <citation type="submission" date="2018-06" db="EMBL/GenBank/DDBJ databases">
        <title>Genomic Encyclopedia of Archaeal and Bacterial Type Strains, Phase II (KMG-II): from individual species to whole genera.</title>
        <authorList>
            <person name="Goeker M."/>
        </authorList>
    </citation>
    <scope>NUCLEOTIDE SEQUENCE [LARGE SCALE GENOMIC DNA]</scope>
    <source>
        <strain evidence="9 11">DSM 22686</strain>
    </source>
</reference>
<gene>
    <name evidence="10" type="ORF">ESW18_13335</name>
    <name evidence="9" type="ORF">LV84_02272</name>
</gene>
<keyword evidence="5" id="KW-0812">Transmembrane</keyword>
<dbReference type="Proteomes" id="UP000321927">
    <property type="component" value="Unassembled WGS sequence"/>
</dbReference>
<keyword evidence="7" id="KW-0998">Cell outer membrane</keyword>
<evidence type="ECO:0000256" key="7">
    <source>
        <dbReference type="ARBA" id="ARBA00023237"/>
    </source>
</evidence>
<feature type="chain" id="PRO_5016179941" evidence="8">
    <location>
        <begin position="23"/>
        <end position="459"/>
    </location>
</feature>
<name>A0A2W7RC74_9BACT</name>
<comment type="caution">
    <text evidence="9">The sequence shown here is derived from an EMBL/GenBank/DDBJ whole genome shotgun (WGS) entry which is preliminary data.</text>
</comment>
<evidence type="ECO:0000256" key="5">
    <source>
        <dbReference type="ARBA" id="ARBA00022692"/>
    </source>
</evidence>
<keyword evidence="12" id="KW-1185">Reference proteome</keyword>
<dbReference type="Gene3D" id="1.20.1600.10">
    <property type="entry name" value="Outer membrane efflux proteins (OEP)"/>
    <property type="match status" value="1"/>
</dbReference>
<dbReference type="GO" id="GO:0015288">
    <property type="term" value="F:porin activity"/>
    <property type="evidence" value="ECO:0007669"/>
    <property type="project" value="TreeGrafter"/>
</dbReference>
<dbReference type="PANTHER" id="PTHR30026">
    <property type="entry name" value="OUTER MEMBRANE PROTEIN TOLC"/>
    <property type="match status" value="1"/>
</dbReference>
<keyword evidence="8" id="KW-0732">Signal</keyword>
<protein>
    <submittedName>
        <fullName evidence="9">Outer membrane protein TolC</fullName>
    </submittedName>
    <submittedName>
        <fullName evidence="10">TolC family protein</fullName>
    </submittedName>
</protein>
<keyword evidence="6" id="KW-0472">Membrane</keyword>
<dbReference type="InterPro" id="IPR003423">
    <property type="entry name" value="OMP_efflux"/>
</dbReference>
<dbReference type="EMBL" id="QKZU01000008">
    <property type="protein sequence ID" value="PZX55910.1"/>
    <property type="molecule type" value="Genomic_DNA"/>
</dbReference>
<comment type="similarity">
    <text evidence="2">Belongs to the outer membrane factor (OMF) (TC 1.B.17) family.</text>
</comment>
<keyword evidence="4" id="KW-1134">Transmembrane beta strand</keyword>
<evidence type="ECO:0000256" key="2">
    <source>
        <dbReference type="ARBA" id="ARBA00007613"/>
    </source>
</evidence>
<dbReference type="OrthoDB" id="367883at2"/>
<dbReference type="Proteomes" id="UP000249115">
    <property type="component" value="Unassembled WGS sequence"/>
</dbReference>
<sequence length="459" mass="51670">MFKSKIYLVVIALSLFKLQATAQEAPPRETLQLNLKETLEYALENNVDAKNAKLELLIAETTVKEELSKGLPQINGSFNFNYNPAIQVIFLPNEPPFGDPSIDSDVIPARFGVSYQSGLGVTASQMLFDGSFFVGLRASKTLRELTEYDRIKTENDVLVNVKKAYFGVLVNKERIKLAEANLTRIDSLLDETKAIYEAGLAEKIDVSRIQVQRNNTYTQVERSRTAYEISKQLLKIQMGLPKDYDILITETLADLNPGDQLNQLLTMEGVTRVEVSQLEKNLELVGLDLRNNTVQYIPKITLNANYQRSGASNELGNIYDNRNWFSSSLLGVTMQIPIFDGFLKSARIQRNRIQLDQLNNQRYFLDDNISLEIFQAKTNLKNDLNIMNVQKENMALAQEVYDISKIKYNEGVGSNLEVVEADAALIESEINYLGALYDGLISKVDLEKALGILKEGIND</sequence>
<dbReference type="InterPro" id="IPR051906">
    <property type="entry name" value="TolC-like"/>
</dbReference>
<organism evidence="9 11">
    <name type="scientific">Algoriphagus ratkowskyi</name>
    <dbReference type="NCBI Taxonomy" id="57028"/>
    <lineage>
        <taxon>Bacteria</taxon>
        <taxon>Pseudomonadati</taxon>
        <taxon>Bacteroidota</taxon>
        <taxon>Cytophagia</taxon>
        <taxon>Cytophagales</taxon>
        <taxon>Cyclobacteriaceae</taxon>
        <taxon>Algoriphagus</taxon>
    </lineage>
</organism>
<accession>A0A2W7RC74</accession>
<reference evidence="10 12" key="2">
    <citation type="submission" date="2019-08" db="EMBL/GenBank/DDBJ databases">
        <title>Genome of Algoriphagus ratkowskyi IC026.</title>
        <authorList>
            <person name="Bowman J.P."/>
        </authorList>
    </citation>
    <scope>NUCLEOTIDE SEQUENCE [LARGE SCALE GENOMIC DNA]</scope>
    <source>
        <strain evidence="10 12">IC026</strain>
    </source>
</reference>
<keyword evidence="3" id="KW-0813">Transport</keyword>
<proteinExistence type="inferred from homology"/>
<evidence type="ECO:0000313" key="9">
    <source>
        <dbReference type="EMBL" id="PZX55910.1"/>
    </source>
</evidence>
<dbReference type="GO" id="GO:0015562">
    <property type="term" value="F:efflux transmembrane transporter activity"/>
    <property type="evidence" value="ECO:0007669"/>
    <property type="project" value="InterPro"/>
</dbReference>
<dbReference type="EMBL" id="VORV01000008">
    <property type="protein sequence ID" value="TXD77270.1"/>
    <property type="molecule type" value="Genomic_DNA"/>
</dbReference>
<comment type="subcellular location">
    <subcellularLocation>
        <location evidence="1">Cell outer membrane</location>
    </subcellularLocation>
</comment>
<evidence type="ECO:0000313" key="10">
    <source>
        <dbReference type="EMBL" id="TXD77270.1"/>
    </source>
</evidence>
<dbReference type="AlphaFoldDB" id="A0A2W7RC74"/>
<evidence type="ECO:0000256" key="3">
    <source>
        <dbReference type="ARBA" id="ARBA00022448"/>
    </source>
</evidence>
<dbReference type="Pfam" id="PF02321">
    <property type="entry name" value="OEP"/>
    <property type="match status" value="2"/>
</dbReference>
<evidence type="ECO:0000313" key="11">
    <source>
        <dbReference type="Proteomes" id="UP000249115"/>
    </source>
</evidence>
<evidence type="ECO:0000313" key="12">
    <source>
        <dbReference type="Proteomes" id="UP000321927"/>
    </source>
</evidence>
<feature type="signal peptide" evidence="8">
    <location>
        <begin position="1"/>
        <end position="22"/>
    </location>
</feature>
<evidence type="ECO:0000256" key="4">
    <source>
        <dbReference type="ARBA" id="ARBA00022452"/>
    </source>
</evidence>
<dbReference type="SUPFAM" id="SSF56954">
    <property type="entry name" value="Outer membrane efflux proteins (OEP)"/>
    <property type="match status" value="1"/>
</dbReference>
<evidence type="ECO:0000256" key="6">
    <source>
        <dbReference type="ARBA" id="ARBA00023136"/>
    </source>
</evidence>
<dbReference type="GO" id="GO:0009279">
    <property type="term" value="C:cell outer membrane"/>
    <property type="evidence" value="ECO:0007669"/>
    <property type="project" value="UniProtKB-SubCell"/>
</dbReference>
<dbReference type="RefSeq" id="WP_086501598.1">
    <property type="nucleotide sequence ID" value="NZ_MSSV01000009.1"/>
</dbReference>
<dbReference type="GO" id="GO:1990281">
    <property type="term" value="C:efflux pump complex"/>
    <property type="evidence" value="ECO:0007669"/>
    <property type="project" value="TreeGrafter"/>
</dbReference>
<dbReference type="PANTHER" id="PTHR30026:SF20">
    <property type="entry name" value="OUTER MEMBRANE PROTEIN TOLC"/>
    <property type="match status" value="1"/>
</dbReference>